<comment type="caution">
    <text evidence="2">The sequence shown here is derived from an EMBL/GenBank/DDBJ whole genome shotgun (WGS) entry which is preliminary data.</text>
</comment>
<accession>A0ABR3ENS4</accession>
<feature type="compositionally biased region" description="Low complexity" evidence="1">
    <location>
        <begin position="186"/>
        <end position="198"/>
    </location>
</feature>
<dbReference type="EMBL" id="JBAHYK010002720">
    <property type="protein sequence ID" value="KAL0564535.1"/>
    <property type="molecule type" value="Genomic_DNA"/>
</dbReference>
<feature type="compositionally biased region" description="Low complexity" evidence="1">
    <location>
        <begin position="250"/>
        <end position="264"/>
    </location>
</feature>
<evidence type="ECO:0000313" key="2">
    <source>
        <dbReference type="EMBL" id="KAL0564535.1"/>
    </source>
</evidence>
<feature type="compositionally biased region" description="Low complexity" evidence="1">
    <location>
        <begin position="740"/>
        <end position="754"/>
    </location>
</feature>
<feature type="compositionally biased region" description="Low complexity" evidence="1">
    <location>
        <begin position="476"/>
        <end position="505"/>
    </location>
</feature>
<feature type="compositionally biased region" description="Polar residues" evidence="1">
    <location>
        <begin position="69"/>
        <end position="78"/>
    </location>
</feature>
<feature type="compositionally biased region" description="Polar residues" evidence="1">
    <location>
        <begin position="618"/>
        <end position="628"/>
    </location>
</feature>
<feature type="compositionally biased region" description="Basic and acidic residues" evidence="1">
    <location>
        <begin position="11"/>
        <end position="20"/>
    </location>
</feature>
<sequence>MNASSFLRRQQRTETKRDSRSSSSSSPSIASTSSSTSSLLSACPLLASKTKRQHLQIIIEDSEDLSDSPRPSFSSGRSTPDKRRPKINEIRLAKQRSEEDLLSNESMLAAPRPAPRPPSPVASSSIHLAPRTASPAPFTRSTSPLPQSVTTRSTTPSPIASPDARHLSFQFPLPPHSVLSGRNRASPSPFSSPSSVSSGLPVTPDQSPLPSPRFSTHIRSDSSSTASQLTRLRSIKPLTIVKKNELSFDTFFSSPISPSTSSDYSEGKDDEPLLSLEPISFALPKSPTVTKASCDPFVVVPSPRVCSPEPVEQDSDEELEGEEFYSSELSSMLTLRSAMPQQHDLSRARPESLAPPPRHRLRMSKPLPDIPVSPSPISATDEAGSRKGCFPSAQLDPAWGRRSFLIPSRPPPPPPACPVPPLPSTSSAPVKKTRPPSLELTKPLPRSSVVPSDEVDGSSIFSFYGVSPFVDSDYLSTGHSDSSCSLSGSSSGPSEASSLPTSPSSEGFDHDEVVFDGQEVELDAFELQFGVDPLRGLDHFDMESDLMLPVSLPGSPVPFTPVEADLDDEARDEDDESRRVLRSRWSSSTLGSVQIKSPQTTNSAVSKFKMYFRGNQGGSTAPSASSPRTRAKKRSMVVVGPSSSTLDFTTRRRSGSSALFSVPRTPKSPKSPGTSRSTISSFSFDTPLSPTFSLPTSASPTKLSPAALRRLGAEAALSTTSPAALRRLGVGVDEKKPGLSRRTSSSSVASAKSSVSEKKRKPIPIEMFLRA</sequence>
<feature type="compositionally biased region" description="Acidic residues" evidence="1">
    <location>
        <begin position="311"/>
        <end position="325"/>
    </location>
</feature>
<feature type="compositionally biased region" description="Polar residues" evidence="1">
    <location>
        <begin position="671"/>
        <end position="682"/>
    </location>
</feature>
<evidence type="ECO:0000313" key="3">
    <source>
        <dbReference type="Proteomes" id="UP001465976"/>
    </source>
</evidence>
<proteinExistence type="predicted"/>
<feature type="compositionally biased region" description="Polar residues" evidence="1">
    <location>
        <begin position="139"/>
        <end position="158"/>
    </location>
</feature>
<feature type="region of interest" description="Disordered" evidence="1">
    <location>
        <begin position="58"/>
        <end position="231"/>
    </location>
</feature>
<feature type="compositionally biased region" description="Low complexity" evidence="1">
    <location>
        <begin position="21"/>
        <end position="39"/>
    </location>
</feature>
<feature type="region of interest" description="Disordered" evidence="1">
    <location>
        <begin position="250"/>
        <end position="271"/>
    </location>
</feature>
<feature type="compositionally biased region" description="Acidic residues" evidence="1">
    <location>
        <begin position="564"/>
        <end position="575"/>
    </location>
</feature>
<name>A0ABR3ENS4_9AGAR</name>
<dbReference type="Proteomes" id="UP001465976">
    <property type="component" value="Unassembled WGS sequence"/>
</dbReference>
<evidence type="ECO:0000256" key="1">
    <source>
        <dbReference type="SAM" id="MobiDB-lite"/>
    </source>
</evidence>
<feature type="compositionally biased region" description="Polar residues" evidence="1">
    <location>
        <begin position="221"/>
        <end position="231"/>
    </location>
</feature>
<reference evidence="2 3" key="1">
    <citation type="submission" date="2024-02" db="EMBL/GenBank/DDBJ databases">
        <title>A draft genome for the cacao thread blight pathogen Marasmius crinis-equi.</title>
        <authorList>
            <person name="Cohen S.P."/>
            <person name="Baruah I.K."/>
            <person name="Amoako-Attah I."/>
            <person name="Bukari Y."/>
            <person name="Meinhardt L.W."/>
            <person name="Bailey B.A."/>
        </authorList>
    </citation>
    <scope>NUCLEOTIDE SEQUENCE [LARGE SCALE GENOMIC DNA]</scope>
    <source>
        <strain evidence="2 3">GH-76</strain>
    </source>
</reference>
<feature type="compositionally biased region" description="Pro residues" evidence="1">
    <location>
        <begin position="408"/>
        <end position="423"/>
    </location>
</feature>
<gene>
    <name evidence="2" type="ORF">V5O48_017509</name>
</gene>
<keyword evidence="3" id="KW-1185">Reference proteome</keyword>
<feature type="region of interest" description="Disordered" evidence="1">
    <location>
        <begin position="476"/>
        <end position="511"/>
    </location>
</feature>
<feature type="region of interest" description="Disordered" evidence="1">
    <location>
        <begin position="551"/>
        <end position="682"/>
    </location>
</feature>
<feature type="compositionally biased region" description="Basic and acidic residues" evidence="1">
    <location>
        <begin position="79"/>
        <end position="99"/>
    </location>
</feature>
<feature type="compositionally biased region" description="Polar residues" evidence="1">
    <location>
        <begin position="589"/>
        <end position="605"/>
    </location>
</feature>
<organism evidence="2 3">
    <name type="scientific">Marasmius crinis-equi</name>
    <dbReference type="NCBI Taxonomy" id="585013"/>
    <lineage>
        <taxon>Eukaryota</taxon>
        <taxon>Fungi</taxon>
        <taxon>Dikarya</taxon>
        <taxon>Basidiomycota</taxon>
        <taxon>Agaricomycotina</taxon>
        <taxon>Agaricomycetes</taxon>
        <taxon>Agaricomycetidae</taxon>
        <taxon>Agaricales</taxon>
        <taxon>Marasmiineae</taxon>
        <taxon>Marasmiaceae</taxon>
        <taxon>Marasmius</taxon>
    </lineage>
</organism>
<feature type="region of interest" description="Disordered" evidence="1">
    <location>
        <begin position="303"/>
        <end position="456"/>
    </location>
</feature>
<protein>
    <submittedName>
        <fullName evidence="2">Uncharacterized protein</fullName>
    </submittedName>
</protein>
<feature type="region of interest" description="Disordered" evidence="1">
    <location>
        <begin position="728"/>
        <end position="771"/>
    </location>
</feature>
<feature type="region of interest" description="Disordered" evidence="1">
    <location>
        <begin position="1"/>
        <end position="39"/>
    </location>
</feature>